<evidence type="ECO:0000256" key="14">
    <source>
        <dbReference type="ARBA" id="ARBA00039704"/>
    </source>
</evidence>
<evidence type="ECO:0000256" key="3">
    <source>
        <dbReference type="ARBA" id="ARBA00022630"/>
    </source>
</evidence>
<dbReference type="InterPro" id="IPR013130">
    <property type="entry name" value="Fe3_Rdtase_TM_dom"/>
</dbReference>
<keyword evidence="10" id="KW-0406">Ion transport</keyword>
<feature type="transmembrane region" description="Helical" evidence="15">
    <location>
        <begin position="135"/>
        <end position="153"/>
    </location>
</feature>
<keyword evidence="6" id="KW-0521">NADP</keyword>
<keyword evidence="8 15" id="KW-1133">Transmembrane helix</keyword>
<evidence type="ECO:0000256" key="1">
    <source>
        <dbReference type="ARBA" id="ARBA00004141"/>
    </source>
</evidence>
<feature type="transmembrane region" description="Helical" evidence="15">
    <location>
        <begin position="196"/>
        <end position="215"/>
    </location>
</feature>
<keyword evidence="2" id="KW-0813">Transport</keyword>
<dbReference type="Gene3D" id="3.40.50.80">
    <property type="entry name" value="Nucleotide-binding domain of ferredoxin-NADP reductase (FNR) module"/>
    <property type="match status" value="1"/>
</dbReference>
<dbReference type="SFLD" id="SFLDF00463">
    <property type="entry name" value="AIM14"/>
    <property type="match status" value="1"/>
</dbReference>
<evidence type="ECO:0000256" key="5">
    <source>
        <dbReference type="ARBA" id="ARBA00022827"/>
    </source>
</evidence>
<dbReference type="SUPFAM" id="SSF63380">
    <property type="entry name" value="Riboflavin synthase domain-like"/>
    <property type="match status" value="1"/>
</dbReference>
<evidence type="ECO:0000256" key="4">
    <source>
        <dbReference type="ARBA" id="ARBA00022692"/>
    </source>
</evidence>
<evidence type="ECO:0000256" key="2">
    <source>
        <dbReference type="ARBA" id="ARBA00022448"/>
    </source>
</evidence>
<dbReference type="Pfam" id="PF01794">
    <property type="entry name" value="Ferric_reduct"/>
    <property type="match status" value="1"/>
</dbReference>
<dbReference type="GO" id="GO:0005886">
    <property type="term" value="C:plasma membrane"/>
    <property type="evidence" value="ECO:0007669"/>
    <property type="project" value="TreeGrafter"/>
</dbReference>
<dbReference type="PANTHER" id="PTHR11972">
    <property type="entry name" value="NADPH OXIDASE"/>
    <property type="match status" value="1"/>
</dbReference>
<evidence type="ECO:0000256" key="13">
    <source>
        <dbReference type="ARBA" id="ARBA00038065"/>
    </source>
</evidence>
<feature type="transmembrane region" description="Helical" evidence="15">
    <location>
        <begin position="56"/>
        <end position="77"/>
    </location>
</feature>
<evidence type="ECO:0000313" key="17">
    <source>
        <dbReference type="EMBL" id="SCW02559.1"/>
    </source>
</evidence>
<dbReference type="Proteomes" id="UP000190831">
    <property type="component" value="Chromosome F"/>
</dbReference>
<keyword evidence="9" id="KW-0560">Oxidoreductase</keyword>
<evidence type="ECO:0000256" key="10">
    <source>
        <dbReference type="ARBA" id="ARBA00023065"/>
    </source>
</evidence>
<dbReference type="OrthoDB" id="17725at2759"/>
<evidence type="ECO:0000256" key="15">
    <source>
        <dbReference type="SAM" id="Phobius"/>
    </source>
</evidence>
<feature type="transmembrane region" description="Helical" evidence="15">
    <location>
        <begin position="221"/>
        <end position="242"/>
    </location>
</feature>
<keyword evidence="18" id="KW-1185">Reference proteome</keyword>
<dbReference type="PROSITE" id="PS51384">
    <property type="entry name" value="FAD_FR"/>
    <property type="match status" value="1"/>
</dbReference>
<name>A0A1G4MFB7_LACFM</name>
<dbReference type="AlphaFoldDB" id="A0A1G4MFB7"/>
<evidence type="ECO:0000256" key="6">
    <source>
        <dbReference type="ARBA" id="ARBA00022857"/>
    </source>
</evidence>
<dbReference type="OMA" id="GRMAYCL"/>
<dbReference type="InterPro" id="IPR013112">
    <property type="entry name" value="FAD-bd_8"/>
</dbReference>
<evidence type="ECO:0000256" key="8">
    <source>
        <dbReference type="ARBA" id="ARBA00022989"/>
    </source>
</evidence>
<evidence type="ECO:0000256" key="9">
    <source>
        <dbReference type="ARBA" id="ARBA00023002"/>
    </source>
</evidence>
<feature type="transmembrane region" description="Helical" evidence="15">
    <location>
        <begin position="15"/>
        <end position="35"/>
    </location>
</feature>
<feature type="transmembrane region" description="Helical" evidence="15">
    <location>
        <begin position="97"/>
        <end position="114"/>
    </location>
</feature>
<evidence type="ECO:0000256" key="12">
    <source>
        <dbReference type="ARBA" id="ARBA00037386"/>
    </source>
</evidence>
<dbReference type="CDD" id="cd06186">
    <property type="entry name" value="NOX_Duox_like_FAD_NADP"/>
    <property type="match status" value="1"/>
</dbReference>
<keyword evidence="4 15" id="KW-0812">Transmembrane</keyword>
<dbReference type="SUPFAM" id="SSF52343">
    <property type="entry name" value="Ferredoxin reductase-like, C-terminal NADP-linked domain"/>
    <property type="match status" value="1"/>
</dbReference>
<gene>
    <name evidence="17" type="ORF">LAFE_0F09120G</name>
</gene>
<dbReference type="InterPro" id="IPR039261">
    <property type="entry name" value="FNR_nucleotide-bd"/>
</dbReference>
<protein>
    <recommendedName>
        <fullName evidence="14">Probable metalloreductase AIM14</fullName>
    </recommendedName>
</protein>
<keyword evidence="11 15" id="KW-0472">Membrane</keyword>
<dbReference type="InterPro" id="IPR013121">
    <property type="entry name" value="Fe_red_NAD-bd_6"/>
</dbReference>
<reference evidence="18" key="1">
    <citation type="submission" date="2016-03" db="EMBL/GenBank/DDBJ databases">
        <authorList>
            <person name="Devillers H."/>
        </authorList>
    </citation>
    <scope>NUCLEOTIDE SEQUENCE [LARGE SCALE GENOMIC DNA]</scope>
</reference>
<dbReference type="Pfam" id="PF08030">
    <property type="entry name" value="NAD_binding_6"/>
    <property type="match status" value="1"/>
</dbReference>
<dbReference type="EMBL" id="LT598490">
    <property type="protein sequence ID" value="SCW02559.1"/>
    <property type="molecule type" value="Genomic_DNA"/>
</dbReference>
<feature type="transmembrane region" description="Helical" evidence="15">
    <location>
        <begin position="165"/>
        <end position="184"/>
    </location>
</feature>
<proteinExistence type="inferred from homology"/>
<comment type="function">
    <text evidence="12">Probable cell surface metalloreductase. May be involved in iron or copper homeostasis.</text>
</comment>
<comment type="similarity">
    <text evidence="13">Belongs to the ferric reductase (FRE) family. AIM14 subfamily.</text>
</comment>
<keyword evidence="7" id="KW-0249">Electron transport</keyword>
<comment type="subcellular location">
    <subcellularLocation>
        <location evidence="1">Membrane</location>
        <topology evidence="1">Multi-pass membrane protein</topology>
    </subcellularLocation>
</comment>
<sequence>MQLFPRHGETHFANINYGLYALAASVVYVLVIIVVRRVVPSRQKTNSKWKNYIIRNLYYTSPLLHLSVLTIALAIPFVHHYSVKENVSLYVKRLGRLSYVLVSLNLFITIRPNFLMPGYQYLDLIPLHKWLSRGIVVLALVHGVAFIIIWVLRPNVSLIDKAIKNVWNLIGVLLSILLVALVAISLKPMRRFSYNTFYAIHTIASWAMVYLTALHARPGVFIPYTIINSCILLLQILSKCFFTRPVDLVSKHKTHEGLCRIVLPRNAMPEHFSPGSHLRISPYRKLNPLYWLLPSHPYTVASLPGDQYVELVVREHSGGFEFEHGRRYTIQNFYRSVSGDSLQKAKRVALVCGGSGISYALPIYRYFSSLNGNSQLNYIKLIWLVRDLDDLAAVQDMDLADMETSTFEIFLTKAVPTDDAVEGGSEIVMQNNDNFDDLDFELESFGDQVDQNGGLLEGAKKADKLASKLASNIHLGRRLDWFTDLAQFVEPEELDNTWLFLCGPMGLINAGKQFGRDNKINVSTEVYAL</sequence>
<evidence type="ECO:0000256" key="11">
    <source>
        <dbReference type="ARBA" id="ARBA00023136"/>
    </source>
</evidence>
<dbReference type="InterPro" id="IPR017938">
    <property type="entry name" value="Riboflavin_synthase-like_b-brl"/>
</dbReference>
<organism evidence="17 18">
    <name type="scientific">Lachancea fermentati</name>
    <name type="common">Zygosaccharomyces fermentati</name>
    <dbReference type="NCBI Taxonomy" id="4955"/>
    <lineage>
        <taxon>Eukaryota</taxon>
        <taxon>Fungi</taxon>
        <taxon>Dikarya</taxon>
        <taxon>Ascomycota</taxon>
        <taxon>Saccharomycotina</taxon>
        <taxon>Saccharomycetes</taxon>
        <taxon>Saccharomycetales</taxon>
        <taxon>Saccharomycetaceae</taxon>
        <taxon>Lachancea</taxon>
    </lineage>
</organism>
<dbReference type="Pfam" id="PF08022">
    <property type="entry name" value="FAD_binding_8"/>
    <property type="match status" value="1"/>
</dbReference>
<keyword evidence="5" id="KW-0274">FAD</keyword>
<dbReference type="SFLD" id="SFLDG01168">
    <property type="entry name" value="Ferric_reductase_subgroup_(FRE"/>
    <property type="match status" value="1"/>
</dbReference>
<dbReference type="PANTHER" id="PTHR11972:SF198">
    <property type="entry name" value="METALLOREDUCTASE AIM14-RELATED"/>
    <property type="match status" value="1"/>
</dbReference>
<dbReference type="SFLD" id="SFLDS00052">
    <property type="entry name" value="Ferric_Reductase_Domain"/>
    <property type="match status" value="1"/>
</dbReference>
<dbReference type="GO" id="GO:0000293">
    <property type="term" value="F:ferric-chelate reductase activity"/>
    <property type="evidence" value="ECO:0007669"/>
    <property type="project" value="TreeGrafter"/>
</dbReference>
<feature type="domain" description="FAD-binding FR-type" evidence="16">
    <location>
        <begin position="241"/>
        <end position="362"/>
    </location>
</feature>
<evidence type="ECO:0000259" key="16">
    <source>
        <dbReference type="PROSITE" id="PS51384"/>
    </source>
</evidence>
<evidence type="ECO:0000313" key="18">
    <source>
        <dbReference type="Proteomes" id="UP000190831"/>
    </source>
</evidence>
<keyword evidence="3" id="KW-0285">Flavoprotein</keyword>
<dbReference type="InterPro" id="IPR017927">
    <property type="entry name" value="FAD-bd_FR_type"/>
</dbReference>
<dbReference type="GO" id="GO:0033215">
    <property type="term" value="P:reductive iron assimilation"/>
    <property type="evidence" value="ECO:0007669"/>
    <property type="project" value="TreeGrafter"/>
</dbReference>
<dbReference type="InterPro" id="IPR050369">
    <property type="entry name" value="RBOH/FRE"/>
</dbReference>
<accession>A0A1G4MFB7</accession>
<evidence type="ECO:0000256" key="7">
    <source>
        <dbReference type="ARBA" id="ARBA00022982"/>
    </source>
</evidence>